<evidence type="ECO:0000313" key="2">
    <source>
        <dbReference type="EMBL" id="GFK95453.1"/>
    </source>
</evidence>
<keyword evidence="1" id="KW-0812">Transmembrane</keyword>
<organism evidence="2 3">
    <name type="scientific">Fundidesulfovibrio magnetotacticus</name>
    <dbReference type="NCBI Taxonomy" id="2730080"/>
    <lineage>
        <taxon>Bacteria</taxon>
        <taxon>Pseudomonadati</taxon>
        <taxon>Thermodesulfobacteriota</taxon>
        <taxon>Desulfovibrionia</taxon>
        <taxon>Desulfovibrionales</taxon>
        <taxon>Desulfovibrionaceae</taxon>
        <taxon>Fundidesulfovibrio</taxon>
    </lineage>
</organism>
<protein>
    <submittedName>
        <fullName evidence="2">Uncharacterized protein</fullName>
    </submittedName>
</protein>
<evidence type="ECO:0000256" key="1">
    <source>
        <dbReference type="SAM" id="Phobius"/>
    </source>
</evidence>
<evidence type="ECO:0000313" key="3">
    <source>
        <dbReference type="Proteomes" id="UP000494245"/>
    </source>
</evidence>
<keyword evidence="3" id="KW-1185">Reference proteome</keyword>
<name>A0A6V8LSJ8_9BACT</name>
<reference evidence="2 3" key="1">
    <citation type="submission" date="2020-04" db="EMBL/GenBank/DDBJ databases">
        <authorList>
            <consortium name="Desulfovibrio sp. FSS-1 genome sequencing consortium"/>
            <person name="Shimoshige H."/>
            <person name="Kobayashi H."/>
            <person name="Maekawa T."/>
        </authorList>
    </citation>
    <scope>NUCLEOTIDE SEQUENCE [LARGE SCALE GENOMIC DNA]</scope>
    <source>
        <strain evidence="2 3">SIID29052-01</strain>
    </source>
</reference>
<dbReference type="Proteomes" id="UP000494245">
    <property type="component" value="Unassembled WGS sequence"/>
</dbReference>
<dbReference type="EMBL" id="BLTE01000017">
    <property type="protein sequence ID" value="GFK95453.1"/>
    <property type="molecule type" value="Genomic_DNA"/>
</dbReference>
<accession>A0A6V8LSJ8</accession>
<dbReference type="AlphaFoldDB" id="A0A6V8LSJ8"/>
<gene>
    <name evidence="2" type="ORF">NNJEOMEG_03316</name>
</gene>
<sequence>MTFTPLESSLMAIAASILVGVAVHILTRNAFVSHAQCQERRNGVCADIKALQDDHDKSREDQSRKTAVLFQMVRALIVHNKDMPADVKEQILNKTAGGGE</sequence>
<comment type="caution">
    <text evidence="2">The sequence shown here is derived from an EMBL/GenBank/DDBJ whole genome shotgun (WGS) entry which is preliminary data.</text>
</comment>
<dbReference type="RefSeq" id="WP_173086469.1">
    <property type="nucleotide sequence ID" value="NZ_BLTE01000017.1"/>
</dbReference>
<keyword evidence="1" id="KW-1133">Transmembrane helix</keyword>
<keyword evidence="1" id="KW-0472">Membrane</keyword>
<proteinExistence type="predicted"/>
<reference evidence="2 3" key="2">
    <citation type="submission" date="2020-05" db="EMBL/GenBank/DDBJ databases">
        <title>Draft genome sequence of Desulfovibrio sp. strainFSS-1.</title>
        <authorList>
            <person name="Shimoshige H."/>
            <person name="Kobayashi H."/>
            <person name="Maekawa T."/>
        </authorList>
    </citation>
    <scope>NUCLEOTIDE SEQUENCE [LARGE SCALE GENOMIC DNA]</scope>
    <source>
        <strain evidence="2 3">SIID29052-01</strain>
    </source>
</reference>
<feature type="transmembrane region" description="Helical" evidence="1">
    <location>
        <begin position="12"/>
        <end position="31"/>
    </location>
</feature>